<evidence type="ECO:0000256" key="4">
    <source>
        <dbReference type="ARBA" id="ARBA00023128"/>
    </source>
</evidence>
<keyword evidence="5" id="KW-0687">Ribonucleoprotein</keyword>
<dbReference type="EMBL" id="JADOXO010000014">
    <property type="protein sequence ID" value="KAF9819896.1"/>
    <property type="molecule type" value="Genomic_DNA"/>
</dbReference>
<dbReference type="PANTHER" id="PTHR37799:SF1">
    <property type="entry name" value="SMALL RIBOSOMAL SUBUNIT PROTEIN MS23"/>
    <property type="match status" value="1"/>
</dbReference>
<dbReference type="AlphaFoldDB" id="A0A8H7P8Y6"/>
<dbReference type="GO" id="GO:0005763">
    <property type="term" value="C:mitochondrial small ribosomal subunit"/>
    <property type="evidence" value="ECO:0007669"/>
    <property type="project" value="InterPro"/>
</dbReference>
<evidence type="ECO:0000256" key="6">
    <source>
        <dbReference type="ARBA" id="ARBA00035137"/>
    </source>
</evidence>
<comment type="caution">
    <text evidence="8">The sequence shown here is derived from an EMBL/GenBank/DDBJ whole genome shotgun (WGS) entry which is preliminary data.</text>
</comment>
<reference evidence="8" key="2">
    <citation type="journal article" name="Front. Microbiol.">
        <title>Degradative Capacity of Two Strains of Rhodonia placenta: From Phenotype to Genotype.</title>
        <authorList>
            <person name="Kolle M."/>
            <person name="Horta M.A.C."/>
            <person name="Nowrousian M."/>
            <person name="Ohm R.A."/>
            <person name="Benz J.P."/>
            <person name="Pilgard A."/>
        </authorList>
    </citation>
    <scope>NUCLEOTIDE SEQUENCE</scope>
    <source>
        <strain evidence="8">FPRL280</strain>
    </source>
</reference>
<evidence type="ECO:0000256" key="2">
    <source>
        <dbReference type="ARBA" id="ARBA00009864"/>
    </source>
</evidence>
<evidence type="ECO:0000256" key="3">
    <source>
        <dbReference type="ARBA" id="ARBA00022980"/>
    </source>
</evidence>
<protein>
    <recommendedName>
        <fullName evidence="6">Small ribosomal subunit protein mS23</fullName>
    </recommendedName>
    <alternativeName>
        <fullName evidence="7">37S ribosomal protein S25, mitochondrial</fullName>
    </alternativeName>
</protein>
<keyword evidence="4" id="KW-0496">Mitochondrion</keyword>
<dbReference type="InterPro" id="IPR016939">
    <property type="entry name" value="Ribosomal_mS23_fun"/>
</dbReference>
<dbReference type="PANTHER" id="PTHR37799">
    <property type="entry name" value="37S RIBOSOMAL PROTEIN S25, MITOCHONDRIAL"/>
    <property type="match status" value="1"/>
</dbReference>
<accession>A0A8H7P8Y6</accession>
<evidence type="ECO:0000313" key="9">
    <source>
        <dbReference type="Proteomes" id="UP000639403"/>
    </source>
</evidence>
<organism evidence="8 9">
    <name type="scientific">Rhodonia placenta</name>
    <dbReference type="NCBI Taxonomy" id="104341"/>
    <lineage>
        <taxon>Eukaryota</taxon>
        <taxon>Fungi</taxon>
        <taxon>Dikarya</taxon>
        <taxon>Basidiomycota</taxon>
        <taxon>Agaricomycotina</taxon>
        <taxon>Agaricomycetes</taxon>
        <taxon>Polyporales</taxon>
        <taxon>Adustoporiaceae</taxon>
        <taxon>Rhodonia</taxon>
    </lineage>
</organism>
<gene>
    <name evidence="8" type="ORF">IEO21_01757</name>
</gene>
<keyword evidence="3" id="KW-0689">Ribosomal protein</keyword>
<evidence type="ECO:0000256" key="5">
    <source>
        <dbReference type="ARBA" id="ARBA00023274"/>
    </source>
</evidence>
<evidence type="ECO:0000256" key="7">
    <source>
        <dbReference type="ARBA" id="ARBA00035421"/>
    </source>
</evidence>
<dbReference type="Pfam" id="PF13741">
    <property type="entry name" value="MRP-S25"/>
    <property type="match status" value="1"/>
</dbReference>
<evidence type="ECO:0000313" key="8">
    <source>
        <dbReference type="EMBL" id="KAF9819896.1"/>
    </source>
</evidence>
<dbReference type="Proteomes" id="UP000639403">
    <property type="component" value="Unassembled WGS sequence"/>
</dbReference>
<dbReference type="GO" id="GO:0003735">
    <property type="term" value="F:structural constituent of ribosome"/>
    <property type="evidence" value="ECO:0007669"/>
    <property type="project" value="InterPro"/>
</dbReference>
<proteinExistence type="inferred from homology"/>
<comment type="subcellular location">
    <subcellularLocation>
        <location evidence="1">Mitochondrion</location>
    </subcellularLocation>
</comment>
<evidence type="ECO:0000256" key="1">
    <source>
        <dbReference type="ARBA" id="ARBA00004173"/>
    </source>
</evidence>
<comment type="similarity">
    <text evidence="2">Belongs to the mitochondrion-specific ribosomal protein mS23 family.</text>
</comment>
<sequence length="300" mass="34206">MSRRIASQVHKQASRLLREGYLKKEPAWFQAVLEHPPLPLPPKAPPARSAFDLPVARISAHSPAPPKNHPAPVLYVEDSIRRQFFRDHPFEAFRATTLLEGPAIKDEHPIRGTEWTRLRQRGRNPSPEDAVRYAANLHIHHKVPLTRAYASAVAQFRALRTEQHLARKFALMEANFYGIQFGPSQVEITFNKEQKALDSWAKSIELHSGENAAKKRWKAIVEKEGPPGTWTRGQEYIRLWQEGVRPTYAPFLAEPTITSSGLEGAIMELPKPNTRRKKSLLPQVEVDARLADFMHVRRLV</sequence>
<reference evidence="8" key="1">
    <citation type="submission" date="2020-11" db="EMBL/GenBank/DDBJ databases">
        <authorList>
            <person name="Koelle M."/>
            <person name="Horta M.A.C."/>
            <person name="Nowrousian M."/>
            <person name="Ohm R.A."/>
            <person name="Benz P."/>
            <person name="Pilgard A."/>
        </authorList>
    </citation>
    <scope>NUCLEOTIDE SEQUENCE</scope>
    <source>
        <strain evidence="8">FPRL280</strain>
    </source>
</reference>
<name>A0A8H7P8Y6_9APHY</name>